<evidence type="ECO:0000256" key="4">
    <source>
        <dbReference type="ARBA" id="ARBA00012925"/>
    </source>
</evidence>
<dbReference type="CDD" id="cd03124">
    <property type="entry name" value="alpha_CA_prokaryotic_like"/>
    <property type="match status" value="1"/>
</dbReference>
<keyword evidence="12" id="KW-1185">Reference proteome</keyword>
<dbReference type="OMA" id="INPHWKV"/>
<reference evidence="11 12" key="1">
    <citation type="journal article" date="2013" name="PLoS Genet.">
        <title>Genomic mechanisms accounting for the adaptation to parasitism in nematode-trapping fungi.</title>
        <authorList>
            <person name="Meerupati T."/>
            <person name="Andersson K.M."/>
            <person name="Friman E."/>
            <person name="Kumar D."/>
            <person name="Tunlid A."/>
            <person name="Ahren D."/>
        </authorList>
    </citation>
    <scope>NUCLEOTIDE SEQUENCE [LARGE SCALE GENOMIC DNA]</scope>
    <source>
        <strain evidence="11 12">CBS 200.50</strain>
    </source>
</reference>
<comment type="caution">
    <text evidence="11">The sequence shown here is derived from an EMBL/GenBank/DDBJ whole genome shotgun (WGS) entry which is preliminary data.</text>
</comment>
<keyword evidence="7 9" id="KW-0456">Lyase</keyword>
<dbReference type="InterPro" id="IPR001148">
    <property type="entry name" value="CA_dom"/>
</dbReference>
<dbReference type="AlphaFoldDB" id="S8A7Q5"/>
<dbReference type="PROSITE" id="PS00162">
    <property type="entry name" value="ALPHA_CA_1"/>
    <property type="match status" value="1"/>
</dbReference>
<dbReference type="PROSITE" id="PS51144">
    <property type="entry name" value="ALPHA_CA_2"/>
    <property type="match status" value="1"/>
</dbReference>
<dbReference type="EC" id="4.2.1.1" evidence="4 9"/>
<comment type="cofactor">
    <cofactor evidence="1 9">
        <name>Zn(2+)</name>
        <dbReference type="ChEBI" id="CHEBI:29105"/>
    </cofactor>
</comment>
<dbReference type="HOGENOM" id="CLU_039326_0_1_1"/>
<reference evidence="12" key="2">
    <citation type="submission" date="2013-04" db="EMBL/GenBank/DDBJ databases">
        <title>Genomic mechanisms accounting for the adaptation to parasitism in nematode-trapping fungi.</title>
        <authorList>
            <person name="Ahren D.G."/>
        </authorList>
    </citation>
    <scope>NUCLEOTIDE SEQUENCE [LARGE SCALE GENOMIC DNA]</scope>
    <source>
        <strain evidence="12">CBS 200.50</strain>
    </source>
</reference>
<comment type="similarity">
    <text evidence="3 9">Belongs to the alpha-carbonic anhydrase family.</text>
</comment>
<dbReference type="Pfam" id="PF00194">
    <property type="entry name" value="Carb_anhydrase"/>
    <property type="match status" value="1"/>
</dbReference>
<dbReference type="SMART" id="SM01057">
    <property type="entry name" value="Carb_anhydrase"/>
    <property type="match status" value="1"/>
</dbReference>
<evidence type="ECO:0000313" key="12">
    <source>
        <dbReference type="Proteomes" id="UP000015100"/>
    </source>
</evidence>
<keyword evidence="6 9" id="KW-0862">Zinc</keyword>
<dbReference type="InterPro" id="IPR023561">
    <property type="entry name" value="Carbonic_anhydrase_a-class"/>
</dbReference>
<evidence type="ECO:0000256" key="9">
    <source>
        <dbReference type="RuleBase" id="RU367011"/>
    </source>
</evidence>
<evidence type="ECO:0000313" key="11">
    <source>
        <dbReference type="EMBL" id="EPS38834.1"/>
    </source>
</evidence>
<evidence type="ECO:0000256" key="8">
    <source>
        <dbReference type="ARBA" id="ARBA00048348"/>
    </source>
</evidence>
<comment type="function">
    <text evidence="2 9">Reversible hydration of carbon dioxide.</text>
</comment>
<dbReference type="OrthoDB" id="429145at2759"/>
<protein>
    <recommendedName>
        <fullName evidence="4 9">Carbonic anhydrase</fullName>
        <ecNumber evidence="4 9">4.2.1.1</ecNumber>
    </recommendedName>
</protein>
<evidence type="ECO:0000256" key="6">
    <source>
        <dbReference type="ARBA" id="ARBA00022833"/>
    </source>
</evidence>
<evidence type="ECO:0000256" key="3">
    <source>
        <dbReference type="ARBA" id="ARBA00010718"/>
    </source>
</evidence>
<keyword evidence="9" id="KW-0732">Signal</keyword>
<dbReference type="PANTHER" id="PTHR18952:SF265">
    <property type="entry name" value="CARBONIC ANHYDRASE"/>
    <property type="match status" value="1"/>
</dbReference>
<dbReference type="Gene3D" id="3.10.200.10">
    <property type="entry name" value="Alpha carbonic anhydrase"/>
    <property type="match status" value="1"/>
</dbReference>
<dbReference type="InterPro" id="IPR018338">
    <property type="entry name" value="Carbonic_anhydrase_a-class_CS"/>
</dbReference>
<dbReference type="SUPFAM" id="SSF51069">
    <property type="entry name" value="Carbonic anhydrase"/>
    <property type="match status" value="1"/>
</dbReference>
<dbReference type="eggNOG" id="KOG0382">
    <property type="taxonomic scope" value="Eukaryota"/>
</dbReference>
<dbReference type="GO" id="GO:0008270">
    <property type="term" value="F:zinc ion binding"/>
    <property type="evidence" value="ECO:0007669"/>
    <property type="project" value="UniProtKB-UniRule"/>
</dbReference>
<dbReference type="EMBL" id="AQGS01000526">
    <property type="protein sequence ID" value="EPS38834.1"/>
    <property type="molecule type" value="Genomic_DNA"/>
</dbReference>
<proteinExistence type="inferred from homology"/>
<feature type="chain" id="PRO_5025099870" description="Carbonic anhydrase" evidence="9">
    <location>
        <begin position="17"/>
        <end position="263"/>
    </location>
</feature>
<accession>S8A7Q5</accession>
<feature type="domain" description="Alpha-carbonic anhydrase" evidence="10">
    <location>
        <begin position="32"/>
        <end position="263"/>
    </location>
</feature>
<evidence type="ECO:0000259" key="10">
    <source>
        <dbReference type="PROSITE" id="PS51144"/>
    </source>
</evidence>
<dbReference type="InterPro" id="IPR036398">
    <property type="entry name" value="CA_dom_sf"/>
</dbReference>
<dbReference type="InterPro" id="IPR041891">
    <property type="entry name" value="Alpha_CA_prokaryot-like"/>
</dbReference>
<organism evidence="11 12">
    <name type="scientific">Dactylellina haptotyla (strain CBS 200.50)</name>
    <name type="common">Nematode-trapping fungus</name>
    <name type="synonym">Monacrosporium haptotylum</name>
    <dbReference type="NCBI Taxonomy" id="1284197"/>
    <lineage>
        <taxon>Eukaryota</taxon>
        <taxon>Fungi</taxon>
        <taxon>Dikarya</taxon>
        <taxon>Ascomycota</taxon>
        <taxon>Pezizomycotina</taxon>
        <taxon>Orbiliomycetes</taxon>
        <taxon>Orbiliales</taxon>
        <taxon>Orbiliaceae</taxon>
        <taxon>Dactylellina</taxon>
    </lineage>
</organism>
<name>S8A7Q5_DACHA</name>
<dbReference type="PANTHER" id="PTHR18952">
    <property type="entry name" value="CARBONIC ANHYDRASE"/>
    <property type="match status" value="1"/>
</dbReference>
<evidence type="ECO:0000256" key="7">
    <source>
        <dbReference type="ARBA" id="ARBA00023239"/>
    </source>
</evidence>
<keyword evidence="5 9" id="KW-0479">Metal-binding</keyword>
<evidence type="ECO:0000256" key="1">
    <source>
        <dbReference type="ARBA" id="ARBA00001947"/>
    </source>
</evidence>
<sequence length="263" mass="29215">MLPGFLIALLFPVTFACTSCQAGRLQPRSEGAEFSYNGLTGPVDWDQFANTCGTGKTQSPINIVLNSQTSTGDIANYADIGSAGFDLITLATRSSVSTKDKKLRWEALNIFHFHTPSEHRLNNQWYPLEVHFVHQGKTDATNLAVVGIFFNVNERNRSEPMIKRMAELLKKITKKGDSVTATDVHLRGIRRAIMHSKKYTYTGSLTTPPCTEGVAWFISTDIIDISIADLNMFKKVMQYNARDLQAGIGETNIVEYASQYLAP</sequence>
<evidence type="ECO:0000256" key="2">
    <source>
        <dbReference type="ARBA" id="ARBA00002904"/>
    </source>
</evidence>
<dbReference type="Proteomes" id="UP000015100">
    <property type="component" value="Unassembled WGS sequence"/>
</dbReference>
<dbReference type="STRING" id="1284197.S8A7Q5"/>
<dbReference type="GO" id="GO:0004089">
    <property type="term" value="F:carbonate dehydratase activity"/>
    <property type="evidence" value="ECO:0007669"/>
    <property type="project" value="UniProtKB-UniRule"/>
</dbReference>
<gene>
    <name evidence="11" type="ORF">H072_7401</name>
</gene>
<evidence type="ECO:0000256" key="5">
    <source>
        <dbReference type="ARBA" id="ARBA00022723"/>
    </source>
</evidence>
<comment type="catalytic activity">
    <reaction evidence="8 9">
        <text>hydrogencarbonate + H(+) = CO2 + H2O</text>
        <dbReference type="Rhea" id="RHEA:10748"/>
        <dbReference type="ChEBI" id="CHEBI:15377"/>
        <dbReference type="ChEBI" id="CHEBI:15378"/>
        <dbReference type="ChEBI" id="CHEBI:16526"/>
        <dbReference type="ChEBI" id="CHEBI:17544"/>
        <dbReference type="EC" id="4.2.1.1"/>
    </reaction>
</comment>
<feature type="signal peptide" evidence="9">
    <location>
        <begin position="1"/>
        <end position="16"/>
    </location>
</feature>